<comment type="caution">
    <text evidence="3">The sequence shown here is derived from an EMBL/GenBank/DDBJ whole genome shotgun (WGS) entry which is preliminary data.</text>
</comment>
<organism evidence="3 4">
    <name type="scientific">Nonomuraea typhae</name>
    <dbReference type="NCBI Taxonomy" id="2603600"/>
    <lineage>
        <taxon>Bacteria</taxon>
        <taxon>Bacillati</taxon>
        <taxon>Actinomycetota</taxon>
        <taxon>Actinomycetes</taxon>
        <taxon>Streptosporangiales</taxon>
        <taxon>Streptosporangiaceae</taxon>
        <taxon>Nonomuraea</taxon>
    </lineage>
</organism>
<dbReference type="Proteomes" id="UP001612741">
    <property type="component" value="Unassembled WGS sequence"/>
</dbReference>
<feature type="region of interest" description="Disordered" evidence="1">
    <location>
        <begin position="1"/>
        <end position="23"/>
    </location>
</feature>
<protein>
    <recommendedName>
        <fullName evidence="5">WD40 repeat domain-containing protein</fullName>
    </recommendedName>
</protein>
<evidence type="ECO:0000256" key="1">
    <source>
        <dbReference type="SAM" id="MobiDB-lite"/>
    </source>
</evidence>
<keyword evidence="2" id="KW-0472">Membrane</keyword>
<accession>A0ABW7Z8I0</accession>
<dbReference type="RefSeq" id="WP_397090164.1">
    <property type="nucleotide sequence ID" value="NZ_JBITGY010000015.1"/>
</dbReference>
<feature type="region of interest" description="Disordered" evidence="1">
    <location>
        <begin position="65"/>
        <end position="86"/>
    </location>
</feature>
<evidence type="ECO:0000313" key="4">
    <source>
        <dbReference type="Proteomes" id="UP001612741"/>
    </source>
</evidence>
<keyword evidence="2" id="KW-1133">Transmembrane helix</keyword>
<feature type="transmembrane region" description="Helical" evidence="2">
    <location>
        <begin position="38"/>
        <end position="57"/>
    </location>
</feature>
<feature type="region of interest" description="Disordered" evidence="1">
    <location>
        <begin position="345"/>
        <end position="404"/>
    </location>
</feature>
<sequence>MDEFARMAGERRRKWTSDASPPPDLYTRILDSADRRRHALTGSAALLVVVVLIPVFAVRGVQRGTDEAVPRQTSTEQPTADLLAPDTPGELHTLLRPGPPARIPVRVGDLYFNAESLGEGGTVLGTTGFDADPYRATDYRVWLATPSESTPTPIAVSVRGARGRAAGTRGMAWAEPRDDAYVYQLMCVQDGAAPRQVGKTGVAKAWRPVHMSGDEIVWTDEANATWVAFGCRGEPRRLLWYGPAVAFACSDVYVTHDRRLERVDLRDESASTMAELPGVHSTDQPVLFAATPYTVAWVEGRIIKVHHWRERRTREFPVTAHLGTEPTELTAGTRLIVLTARPWRPAPAGSRRWSSTRPQAGRSGWAPRHSPPETGWRGGRARHTRRPGSLADAGAPAIGGKLTA</sequence>
<evidence type="ECO:0008006" key="5">
    <source>
        <dbReference type="Google" id="ProtNLM"/>
    </source>
</evidence>
<proteinExistence type="predicted"/>
<keyword evidence="2" id="KW-0812">Transmembrane</keyword>
<dbReference type="EMBL" id="JBITGY010000015">
    <property type="protein sequence ID" value="MFI6504418.1"/>
    <property type="molecule type" value="Genomic_DNA"/>
</dbReference>
<name>A0ABW7Z8I0_9ACTN</name>
<reference evidence="3 4" key="1">
    <citation type="submission" date="2024-10" db="EMBL/GenBank/DDBJ databases">
        <title>The Natural Products Discovery Center: Release of the First 8490 Sequenced Strains for Exploring Actinobacteria Biosynthetic Diversity.</title>
        <authorList>
            <person name="Kalkreuter E."/>
            <person name="Kautsar S.A."/>
            <person name="Yang D."/>
            <person name="Bader C.D."/>
            <person name="Teijaro C.N."/>
            <person name="Fluegel L."/>
            <person name="Davis C.M."/>
            <person name="Simpson J.R."/>
            <person name="Lauterbach L."/>
            <person name="Steele A.D."/>
            <person name="Gui C."/>
            <person name="Meng S."/>
            <person name="Li G."/>
            <person name="Viehrig K."/>
            <person name="Ye F."/>
            <person name="Su P."/>
            <person name="Kiefer A.F."/>
            <person name="Nichols A."/>
            <person name="Cepeda A.J."/>
            <person name="Yan W."/>
            <person name="Fan B."/>
            <person name="Jiang Y."/>
            <person name="Adhikari A."/>
            <person name="Zheng C.-J."/>
            <person name="Schuster L."/>
            <person name="Cowan T.M."/>
            <person name="Smanski M.J."/>
            <person name="Chevrette M.G."/>
            <person name="De Carvalho L.P.S."/>
            <person name="Shen B."/>
        </authorList>
    </citation>
    <scope>NUCLEOTIDE SEQUENCE [LARGE SCALE GENOMIC DNA]</scope>
    <source>
        <strain evidence="3 4">NPDC050545</strain>
    </source>
</reference>
<feature type="compositionally biased region" description="Basic and acidic residues" evidence="1">
    <location>
        <begin position="1"/>
        <end position="10"/>
    </location>
</feature>
<evidence type="ECO:0000256" key="2">
    <source>
        <dbReference type="SAM" id="Phobius"/>
    </source>
</evidence>
<keyword evidence="4" id="KW-1185">Reference proteome</keyword>
<gene>
    <name evidence="3" type="ORF">ACIBG2_44030</name>
</gene>
<evidence type="ECO:0000313" key="3">
    <source>
        <dbReference type="EMBL" id="MFI6504418.1"/>
    </source>
</evidence>